<comment type="caution">
    <text evidence="2">The sequence shown here is derived from an EMBL/GenBank/DDBJ whole genome shotgun (WGS) entry which is preliminary data.</text>
</comment>
<evidence type="ECO:0000313" key="3">
    <source>
        <dbReference type="Proteomes" id="UP000233343"/>
    </source>
</evidence>
<gene>
    <name evidence="2" type="ORF">CWS20_13845</name>
</gene>
<proteinExistence type="predicted"/>
<keyword evidence="1" id="KW-0472">Membrane</keyword>
<evidence type="ECO:0000256" key="1">
    <source>
        <dbReference type="SAM" id="Phobius"/>
    </source>
</evidence>
<sequence length="63" mass="7426">MKRSYIGIVILCFILFLNIIFTQSMVHQFFYENYVNTLIFMGLNLLLFPTAVIAYKKTIDVLE</sequence>
<dbReference type="AlphaFoldDB" id="A0A2N0ZFJ8"/>
<dbReference type="RefSeq" id="WP_066189513.1">
    <property type="nucleotide sequence ID" value="NZ_CP194732.1"/>
</dbReference>
<dbReference type="Proteomes" id="UP000233343">
    <property type="component" value="Unassembled WGS sequence"/>
</dbReference>
<organism evidence="2 3">
    <name type="scientific">Cytobacillus horneckiae</name>
    <dbReference type="NCBI Taxonomy" id="549687"/>
    <lineage>
        <taxon>Bacteria</taxon>
        <taxon>Bacillati</taxon>
        <taxon>Bacillota</taxon>
        <taxon>Bacilli</taxon>
        <taxon>Bacillales</taxon>
        <taxon>Bacillaceae</taxon>
        <taxon>Cytobacillus</taxon>
    </lineage>
</organism>
<protein>
    <submittedName>
        <fullName evidence="2">Uncharacterized protein</fullName>
    </submittedName>
</protein>
<evidence type="ECO:0000313" key="2">
    <source>
        <dbReference type="EMBL" id="PKG28290.1"/>
    </source>
</evidence>
<feature type="transmembrane region" description="Helical" evidence="1">
    <location>
        <begin position="38"/>
        <end position="55"/>
    </location>
</feature>
<dbReference type="EMBL" id="PISD01000030">
    <property type="protein sequence ID" value="PKG28290.1"/>
    <property type="molecule type" value="Genomic_DNA"/>
</dbReference>
<keyword evidence="1" id="KW-1133">Transmembrane helix</keyword>
<keyword evidence="1" id="KW-0812">Transmembrane</keyword>
<dbReference type="STRING" id="549687.GCA_001636335_01550"/>
<name>A0A2N0ZFJ8_9BACI</name>
<accession>A0A2N0ZFJ8</accession>
<keyword evidence="3" id="KW-1185">Reference proteome</keyword>
<reference evidence="2 3" key="1">
    <citation type="journal article" date="2010" name="Int. J. Syst. Evol. Microbiol.">
        <title>Bacillus horneckiae sp. nov., isolated from a spacecraft-assembly clean room.</title>
        <authorList>
            <person name="Vaishampayan P."/>
            <person name="Probst A."/>
            <person name="Krishnamurthi S."/>
            <person name="Ghosh S."/>
            <person name="Osman S."/>
            <person name="McDowall A."/>
            <person name="Ruckmani A."/>
            <person name="Mayilraj S."/>
            <person name="Venkateswaran K."/>
        </authorList>
    </citation>
    <scope>NUCLEOTIDE SEQUENCE [LARGE SCALE GENOMIC DNA]</scope>
    <source>
        <strain evidence="3">1PO1SC</strain>
    </source>
</reference>